<comment type="caution">
    <text evidence="1">The sequence shown here is derived from an EMBL/GenBank/DDBJ whole genome shotgun (WGS) entry which is preliminary data.</text>
</comment>
<dbReference type="RefSeq" id="XP_045951413.1">
    <property type="nucleotide sequence ID" value="XM_046097119.1"/>
</dbReference>
<name>A0A9P8U870_9PEZI</name>
<sequence length="64" mass="6862">TTTTVTPPEQTAAGSIKHRLLPAPVPITATIGLVPCKTARITGSYKLRNSASSYILVRSHLWMS</sequence>
<protein>
    <submittedName>
        <fullName evidence="1">Uncharacterized protein</fullName>
    </submittedName>
</protein>
<dbReference type="GeneID" id="70126011"/>
<evidence type="ECO:0000313" key="2">
    <source>
        <dbReference type="Proteomes" id="UP000758603"/>
    </source>
</evidence>
<keyword evidence="2" id="KW-1185">Reference proteome</keyword>
<feature type="non-terminal residue" evidence="1">
    <location>
        <position position="64"/>
    </location>
</feature>
<accession>A0A9P8U870</accession>
<feature type="non-terminal residue" evidence="1">
    <location>
        <position position="1"/>
    </location>
</feature>
<dbReference type="Proteomes" id="UP000758603">
    <property type="component" value="Unassembled WGS sequence"/>
</dbReference>
<reference evidence="1" key="1">
    <citation type="journal article" date="2021" name="Nat. Commun.">
        <title>Genetic determinants of endophytism in the Arabidopsis root mycobiome.</title>
        <authorList>
            <person name="Mesny F."/>
            <person name="Miyauchi S."/>
            <person name="Thiergart T."/>
            <person name="Pickel B."/>
            <person name="Atanasova L."/>
            <person name="Karlsson M."/>
            <person name="Huettel B."/>
            <person name="Barry K.W."/>
            <person name="Haridas S."/>
            <person name="Chen C."/>
            <person name="Bauer D."/>
            <person name="Andreopoulos W."/>
            <person name="Pangilinan J."/>
            <person name="LaButti K."/>
            <person name="Riley R."/>
            <person name="Lipzen A."/>
            <person name="Clum A."/>
            <person name="Drula E."/>
            <person name="Henrissat B."/>
            <person name="Kohler A."/>
            <person name="Grigoriev I.V."/>
            <person name="Martin F.M."/>
            <person name="Hacquard S."/>
        </authorList>
    </citation>
    <scope>NUCLEOTIDE SEQUENCE</scope>
    <source>
        <strain evidence="1">MPI-SDFR-AT-0073</strain>
    </source>
</reference>
<organism evidence="1 2">
    <name type="scientific">Truncatella angustata</name>
    <dbReference type="NCBI Taxonomy" id="152316"/>
    <lineage>
        <taxon>Eukaryota</taxon>
        <taxon>Fungi</taxon>
        <taxon>Dikarya</taxon>
        <taxon>Ascomycota</taxon>
        <taxon>Pezizomycotina</taxon>
        <taxon>Sordariomycetes</taxon>
        <taxon>Xylariomycetidae</taxon>
        <taxon>Amphisphaeriales</taxon>
        <taxon>Sporocadaceae</taxon>
        <taxon>Truncatella</taxon>
    </lineage>
</organism>
<dbReference type="OrthoDB" id="10494226at2759"/>
<proteinExistence type="predicted"/>
<evidence type="ECO:0000313" key="1">
    <source>
        <dbReference type="EMBL" id="KAH6643483.1"/>
    </source>
</evidence>
<gene>
    <name evidence="1" type="ORF">BKA67DRAFT_504701</name>
</gene>
<dbReference type="EMBL" id="JAGPXC010000013">
    <property type="protein sequence ID" value="KAH6643483.1"/>
    <property type="molecule type" value="Genomic_DNA"/>
</dbReference>
<dbReference type="AlphaFoldDB" id="A0A9P8U870"/>